<dbReference type="AlphaFoldDB" id="A0A7W6J463"/>
<keyword evidence="4" id="KW-1185">Reference proteome</keyword>
<evidence type="ECO:0000259" key="2">
    <source>
        <dbReference type="Pfam" id="PF11412"/>
    </source>
</evidence>
<feature type="chain" id="PRO_5031540783" evidence="1">
    <location>
        <begin position="26"/>
        <end position="265"/>
    </location>
</feature>
<gene>
    <name evidence="3" type="ORF">GGR23_001628</name>
</gene>
<dbReference type="InterPro" id="IPR028250">
    <property type="entry name" value="DsbDN"/>
</dbReference>
<evidence type="ECO:0000313" key="3">
    <source>
        <dbReference type="EMBL" id="MBB4064451.1"/>
    </source>
</evidence>
<dbReference type="RefSeq" id="WP_183365672.1">
    <property type="nucleotide sequence ID" value="NZ_JACIEZ010000002.1"/>
</dbReference>
<accession>A0A7W6J463</accession>
<feature type="signal peptide" evidence="1">
    <location>
        <begin position="1"/>
        <end position="25"/>
    </location>
</feature>
<evidence type="ECO:0000313" key="4">
    <source>
        <dbReference type="Proteomes" id="UP000528286"/>
    </source>
</evidence>
<comment type="caution">
    <text evidence="3">The sequence shown here is derived from an EMBL/GenBank/DDBJ whole genome shotgun (WGS) entry which is preliminary data.</text>
</comment>
<protein>
    <submittedName>
        <fullName evidence="3">DsbC/DsbD-like thiol-disulfide interchange protein</fullName>
    </submittedName>
</protein>
<sequence length="265" mass="27611">MARSPFSRPLVLLLATLGLAGFARAETTDWIGNEGGRARLVALPAGPDGTRRGMIEIEPSPGWITYWREPGDSGIPPQLSLSAPASLLSMDFPAPKVLKLGSLTDIGYDAPVALPIRIGNAAGKITADLFIGLCKDICIPFQASFTLDPAHGHRPEEERAVAAAEAAVPPAGTEGLAIRAGRLSPEGDRMTLSLALSPPGAEAEAVLTGPSGYVFTARGKADATGVLSLDVPLKGLKPGPALKSLPWRVLLMTQDKAIEADLTPE</sequence>
<reference evidence="3 4" key="1">
    <citation type="submission" date="2020-08" db="EMBL/GenBank/DDBJ databases">
        <title>Genomic Encyclopedia of Type Strains, Phase IV (KMG-IV): sequencing the most valuable type-strain genomes for metagenomic binning, comparative biology and taxonomic classification.</title>
        <authorList>
            <person name="Goeker M."/>
        </authorList>
    </citation>
    <scope>NUCLEOTIDE SEQUENCE [LARGE SCALE GENOMIC DNA]</scope>
    <source>
        <strain evidence="3 4">DSM 29853</strain>
    </source>
</reference>
<dbReference type="Pfam" id="PF11412">
    <property type="entry name" value="DsbD_N"/>
    <property type="match status" value="1"/>
</dbReference>
<organism evidence="3 4">
    <name type="scientific">Gellertiella hungarica</name>
    <dbReference type="NCBI Taxonomy" id="1572859"/>
    <lineage>
        <taxon>Bacteria</taxon>
        <taxon>Pseudomonadati</taxon>
        <taxon>Pseudomonadota</taxon>
        <taxon>Alphaproteobacteria</taxon>
        <taxon>Hyphomicrobiales</taxon>
        <taxon>Rhizobiaceae</taxon>
        <taxon>Gellertiella</taxon>
    </lineage>
</organism>
<evidence type="ECO:0000256" key="1">
    <source>
        <dbReference type="SAM" id="SignalP"/>
    </source>
</evidence>
<dbReference type="EMBL" id="JACIEZ010000002">
    <property type="protein sequence ID" value="MBB4064451.1"/>
    <property type="molecule type" value="Genomic_DNA"/>
</dbReference>
<feature type="domain" description="Thiol:disulfide interchange protein DsbD N-terminal" evidence="2">
    <location>
        <begin position="45"/>
        <end position="146"/>
    </location>
</feature>
<proteinExistence type="predicted"/>
<name>A0A7W6J463_9HYPH</name>
<keyword evidence="1" id="KW-0732">Signal</keyword>
<dbReference type="Proteomes" id="UP000528286">
    <property type="component" value="Unassembled WGS sequence"/>
</dbReference>